<dbReference type="Gene3D" id="3.30.70.360">
    <property type="match status" value="1"/>
</dbReference>
<dbReference type="PANTHER" id="PTHR11014:SF63">
    <property type="entry name" value="METALLOPEPTIDASE, PUTATIVE (AFU_ORTHOLOGUE AFUA_6G09600)-RELATED"/>
    <property type="match status" value="1"/>
</dbReference>
<protein>
    <submittedName>
        <fullName evidence="4">Amidohydrolase</fullName>
    </submittedName>
</protein>
<keyword evidence="1 4" id="KW-0378">Hydrolase</keyword>
<dbReference type="SUPFAM" id="SSF53187">
    <property type="entry name" value="Zn-dependent exopeptidases"/>
    <property type="match status" value="1"/>
</dbReference>
<dbReference type="GO" id="GO:0019877">
    <property type="term" value="P:diaminopimelate biosynthetic process"/>
    <property type="evidence" value="ECO:0007669"/>
    <property type="project" value="UniProtKB-ARBA"/>
</dbReference>
<feature type="binding site" evidence="2">
    <location>
        <position position="109"/>
    </location>
    <ligand>
        <name>Mn(2+)</name>
        <dbReference type="ChEBI" id="CHEBI:29035"/>
        <label>2</label>
    </ligand>
</feature>
<dbReference type="SUPFAM" id="SSF55031">
    <property type="entry name" value="Bacterial exopeptidase dimerisation domain"/>
    <property type="match status" value="1"/>
</dbReference>
<gene>
    <name evidence="4" type="ORF">F4Y42_04300</name>
</gene>
<sequence length="407" mass="43555">MPNSTPISSAELYARAKSIQSRISTWRRTIHRYPELTFTEHRTAGFVNKTMLDLGIETQTEVAKTGVVGHVRGSDGPLVGLRADMDALPIQEENGSGFDSERPGLMHACGHDAHTAMLMGAAALLKEMADEGRLPGAVRLLFQPSEEASDDEGKSGGIRMVEEGALEGLDAVFGIHVDPTKDLGVVASRSGPLMASADEFEITLRGAGGHAARPQAANDPIVLAAHAVHAIHHIVSRRLDPLEPGVITIGQIHGGTVNNVIPDSVYLNGTIRSFTPESRKLLQEELRRACGVVEAMGGSFELTVKEGYPPTVLDPEATQIALAASAEFLGEENTPQAPMVMAAEDFAYMAQAAPGSFLRLGTHNPDWPQRYYVHTSTFRIDEDALPIGAAALAAAAVKWMQEKNSSE</sequence>
<feature type="binding site" evidence="2">
    <location>
        <position position="176"/>
    </location>
    <ligand>
        <name>Mn(2+)</name>
        <dbReference type="ChEBI" id="CHEBI:29035"/>
        <label>2</label>
    </ligand>
</feature>
<dbReference type="InterPro" id="IPR002933">
    <property type="entry name" value="Peptidase_M20"/>
</dbReference>
<dbReference type="FunFam" id="3.30.70.360:FF:000001">
    <property type="entry name" value="N-acetyldiaminopimelate deacetylase"/>
    <property type="match status" value="1"/>
</dbReference>
<evidence type="ECO:0000256" key="2">
    <source>
        <dbReference type="PIRSR" id="PIRSR005962-1"/>
    </source>
</evidence>
<comment type="caution">
    <text evidence="4">The sequence shown here is derived from an EMBL/GenBank/DDBJ whole genome shotgun (WGS) entry which is preliminary data.</text>
</comment>
<keyword evidence="2" id="KW-0464">Manganese</keyword>
<name>A0A6B0YP13_9CHLR</name>
<dbReference type="PANTHER" id="PTHR11014">
    <property type="entry name" value="PEPTIDASE M20 FAMILY MEMBER"/>
    <property type="match status" value="1"/>
</dbReference>
<dbReference type="Pfam" id="PF01546">
    <property type="entry name" value="Peptidase_M20"/>
    <property type="match status" value="1"/>
</dbReference>
<organism evidence="4">
    <name type="scientific">Caldilineaceae bacterium SB0664_bin_27</name>
    <dbReference type="NCBI Taxonomy" id="2605260"/>
    <lineage>
        <taxon>Bacteria</taxon>
        <taxon>Bacillati</taxon>
        <taxon>Chloroflexota</taxon>
        <taxon>Caldilineae</taxon>
        <taxon>Caldilineales</taxon>
        <taxon>Caldilineaceae</taxon>
    </lineage>
</organism>
<evidence type="ECO:0000256" key="1">
    <source>
        <dbReference type="ARBA" id="ARBA00022801"/>
    </source>
</evidence>
<feature type="domain" description="Peptidase M20 dimerisation" evidence="3">
    <location>
        <begin position="199"/>
        <end position="290"/>
    </location>
</feature>
<dbReference type="InterPro" id="IPR017439">
    <property type="entry name" value="Amidohydrolase"/>
</dbReference>
<proteinExistence type="predicted"/>
<evidence type="ECO:0000313" key="4">
    <source>
        <dbReference type="EMBL" id="MXY92653.1"/>
    </source>
</evidence>
<comment type="cofactor">
    <cofactor evidence="2">
        <name>Mn(2+)</name>
        <dbReference type="ChEBI" id="CHEBI:29035"/>
    </cofactor>
    <text evidence="2">The Mn(2+) ion enhances activity.</text>
</comment>
<dbReference type="Gene3D" id="3.40.630.10">
    <property type="entry name" value="Zn peptidases"/>
    <property type="match status" value="1"/>
</dbReference>
<feature type="binding site" evidence="2">
    <location>
        <position position="147"/>
    </location>
    <ligand>
        <name>Mn(2+)</name>
        <dbReference type="ChEBI" id="CHEBI:29035"/>
        <label>2</label>
    </ligand>
</feature>
<dbReference type="AlphaFoldDB" id="A0A6B0YP13"/>
<reference evidence="4" key="1">
    <citation type="submission" date="2019-09" db="EMBL/GenBank/DDBJ databases">
        <title>Characterisation of the sponge microbiome using genome-centric metagenomics.</title>
        <authorList>
            <person name="Engelberts J.P."/>
            <person name="Robbins S.J."/>
            <person name="De Goeij J.M."/>
            <person name="Aranda M."/>
            <person name="Bell S.C."/>
            <person name="Webster N.S."/>
        </authorList>
    </citation>
    <scope>NUCLEOTIDE SEQUENCE</scope>
    <source>
        <strain evidence="4">SB0664_bin_27</strain>
    </source>
</reference>
<feature type="binding site" evidence="2">
    <location>
        <position position="111"/>
    </location>
    <ligand>
        <name>Mn(2+)</name>
        <dbReference type="ChEBI" id="CHEBI:29035"/>
        <label>2</label>
    </ligand>
</feature>
<keyword evidence="2" id="KW-0479">Metal-binding</keyword>
<dbReference type="EMBL" id="VXRG01000039">
    <property type="protein sequence ID" value="MXY92653.1"/>
    <property type="molecule type" value="Genomic_DNA"/>
</dbReference>
<dbReference type="GO" id="GO:0046872">
    <property type="term" value="F:metal ion binding"/>
    <property type="evidence" value="ECO:0007669"/>
    <property type="project" value="UniProtKB-KW"/>
</dbReference>
<evidence type="ECO:0000259" key="3">
    <source>
        <dbReference type="Pfam" id="PF07687"/>
    </source>
</evidence>
<dbReference type="GO" id="GO:0050118">
    <property type="term" value="F:N-acetyldiaminopimelate deacetylase activity"/>
    <property type="evidence" value="ECO:0007669"/>
    <property type="project" value="UniProtKB-ARBA"/>
</dbReference>
<dbReference type="NCBIfam" id="TIGR01891">
    <property type="entry name" value="amidohydrolases"/>
    <property type="match status" value="1"/>
</dbReference>
<dbReference type="PIRSF" id="PIRSF005962">
    <property type="entry name" value="Pept_M20D_amidohydro"/>
    <property type="match status" value="1"/>
</dbReference>
<dbReference type="InterPro" id="IPR036264">
    <property type="entry name" value="Bact_exopeptidase_dim_dom"/>
</dbReference>
<accession>A0A6B0YP13</accession>
<dbReference type="Pfam" id="PF07687">
    <property type="entry name" value="M20_dimer"/>
    <property type="match status" value="1"/>
</dbReference>
<feature type="binding site" evidence="2">
    <location>
        <position position="374"/>
    </location>
    <ligand>
        <name>Mn(2+)</name>
        <dbReference type="ChEBI" id="CHEBI:29035"/>
        <label>2</label>
    </ligand>
</feature>
<dbReference type="InterPro" id="IPR011650">
    <property type="entry name" value="Peptidase_M20_dimer"/>
</dbReference>
<dbReference type="CDD" id="cd03886">
    <property type="entry name" value="M20_Acy1"/>
    <property type="match status" value="1"/>
</dbReference>